<dbReference type="InterPro" id="IPR016066">
    <property type="entry name" value="A-D-PHexomutase_CS"/>
</dbReference>
<dbReference type="GO" id="GO:0005975">
    <property type="term" value="P:carbohydrate metabolic process"/>
    <property type="evidence" value="ECO:0007669"/>
    <property type="project" value="InterPro"/>
</dbReference>
<dbReference type="InterPro" id="IPR036900">
    <property type="entry name" value="A-D-PHexomutase_C_sf"/>
</dbReference>
<evidence type="ECO:0000259" key="6">
    <source>
        <dbReference type="Pfam" id="PF02880"/>
    </source>
</evidence>
<sequence>MGECGEDVNANLISQSTGDHQLDKAIWQWMTWDKNPNTRAQIESLVKDGKVKELRERLCHRMTFGTAGLRSAMGAGFSLINDLTIIQSTQPYAVKKLRAIGGVMITASHNPKEDNGYKGLSLRLAEEEGARVVLATDPDADRLAVAEQLENGTWKVFTGNELAALLGWWMLLCWREANAEKKDIKKVYMLATTVSSKILHTMAQKEGFQFEETLPGFKWIGNRIIQLLDSGMEILFAFEESIGFMCGTSVLDKDGVSAAVVVAEMATYLETKNLTLNQQLEQVYTTYGFHITKTSYLICYDQAIIKNIFERIRKLGDDQGYPKFCGKYNIVNIRDVTTGYDSSQQDKKSVLPVTKNSQMITFTFQNGCVATLRTSGTEPKIKYYAEFCALPGQRDFTLLNKELQNLIDVLVEYFLEPDKNNLKRRSL</sequence>
<evidence type="ECO:0000313" key="7">
    <source>
        <dbReference type="EMBL" id="KAG2456407.1"/>
    </source>
</evidence>
<reference evidence="7 8" key="1">
    <citation type="journal article" date="2021" name="Cell">
        <title>Tracing the genetic footprints of vertebrate landing in non-teleost ray-finned fishes.</title>
        <authorList>
            <person name="Bi X."/>
            <person name="Wang K."/>
            <person name="Yang L."/>
            <person name="Pan H."/>
            <person name="Jiang H."/>
            <person name="Wei Q."/>
            <person name="Fang M."/>
            <person name="Yu H."/>
            <person name="Zhu C."/>
            <person name="Cai Y."/>
            <person name="He Y."/>
            <person name="Gan X."/>
            <person name="Zeng H."/>
            <person name="Yu D."/>
            <person name="Zhu Y."/>
            <person name="Jiang H."/>
            <person name="Qiu Q."/>
            <person name="Yang H."/>
            <person name="Zhang Y.E."/>
            <person name="Wang W."/>
            <person name="Zhu M."/>
            <person name="He S."/>
            <person name="Zhang G."/>
        </authorList>
    </citation>
    <scope>NUCLEOTIDE SEQUENCE [LARGE SCALE GENOMIC DNA]</scope>
    <source>
        <strain evidence="7">Bchr_013</strain>
    </source>
</reference>
<dbReference type="InterPro" id="IPR005844">
    <property type="entry name" value="A-D-PHexomutase_a/b/a-I"/>
</dbReference>
<gene>
    <name evidence="7" type="primary">Pgm2l1</name>
    <name evidence="7" type="ORF">GTO96_0013774</name>
</gene>
<dbReference type="InterPro" id="IPR005846">
    <property type="entry name" value="A-D-PHexomutase_a/b/a-III"/>
</dbReference>
<dbReference type="GO" id="GO:0005634">
    <property type="term" value="C:nucleus"/>
    <property type="evidence" value="ECO:0007669"/>
    <property type="project" value="TreeGrafter"/>
</dbReference>
<dbReference type="GO" id="GO:0016868">
    <property type="term" value="F:intramolecular phosphotransferase activity"/>
    <property type="evidence" value="ECO:0007669"/>
    <property type="project" value="InterPro"/>
</dbReference>
<dbReference type="Pfam" id="PF02878">
    <property type="entry name" value="PGM_PMM_I"/>
    <property type="match status" value="1"/>
</dbReference>
<evidence type="ECO:0000256" key="4">
    <source>
        <dbReference type="ARBA" id="ARBA00023235"/>
    </source>
</evidence>
<dbReference type="AlphaFoldDB" id="A0A8X7WX01"/>
<dbReference type="InterPro" id="IPR016055">
    <property type="entry name" value="A-D-PHexomutase_a/b/a-I/II/III"/>
</dbReference>
<feature type="domain" description="Alpha-D-phosphohexomutase alpha/beta/alpha" evidence="6">
    <location>
        <begin position="170"/>
        <end position="287"/>
    </location>
</feature>
<proteinExistence type="inferred from homology"/>
<dbReference type="GO" id="GO:0047933">
    <property type="term" value="F:glucose-1,6-bisphosphate synthase activity"/>
    <property type="evidence" value="ECO:0007669"/>
    <property type="project" value="TreeGrafter"/>
</dbReference>
<evidence type="ECO:0000256" key="1">
    <source>
        <dbReference type="ARBA" id="ARBA00010231"/>
    </source>
</evidence>
<evidence type="ECO:0000256" key="3">
    <source>
        <dbReference type="ARBA" id="ARBA00022842"/>
    </source>
</evidence>
<dbReference type="Gene3D" id="3.40.120.10">
    <property type="entry name" value="Alpha-D-Glucose-1,6-Bisphosphate, subunit A, domain 3"/>
    <property type="match status" value="2"/>
</dbReference>
<dbReference type="GO" id="GO:0000287">
    <property type="term" value="F:magnesium ion binding"/>
    <property type="evidence" value="ECO:0007669"/>
    <property type="project" value="InterPro"/>
</dbReference>
<evidence type="ECO:0000313" key="8">
    <source>
        <dbReference type="Proteomes" id="UP000886611"/>
    </source>
</evidence>
<dbReference type="FunFam" id="3.40.120.10:FF:000017">
    <property type="entry name" value="glucose 1,6-bisphosphate synthase"/>
    <property type="match status" value="1"/>
</dbReference>
<comment type="caution">
    <text evidence="7">The sequence shown here is derived from an EMBL/GenBank/DDBJ whole genome shotgun (WGS) entry which is preliminary data.</text>
</comment>
<organism evidence="7 8">
    <name type="scientific">Polypterus senegalus</name>
    <name type="common">Senegal bichir</name>
    <dbReference type="NCBI Taxonomy" id="55291"/>
    <lineage>
        <taxon>Eukaryota</taxon>
        <taxon>Metazoa</taxon>
        <taxon>Chordata</taxon>
        <taxon>Craniata</taxon>
        <taxon>Vertebrata</taxon>
        <taxon>Euteleostomi</taxon>
        <taxon>Actinopterygii</taxon>
        <taxon>Polypteriformes</taxon>
        <taxon>Polypteridae</taxon>
        <taxon>Polypterus</taxon>
    </lineage>
</organism>
<evidence type="ECO:0000259" key="5">
    <source>
        <dbReference type="Pfam" id="PF02878"/>
    </source>
</evidence>
<keyword evidence="3" id="KW-0460">Magnesium</keyword>
<dbReference type="PROSITE" id="PS00710">
    <property type="entry name" value="PGM_PMM"/>
    <property type="match status" value="1"/>
</dbReference>
<dbReference type="SUPFAM" id="SSF55957">
    <property type="entry name" value="Phosphoglucomutase, C-terminal domain"/>
    <property type="match status" value="1"/>
</dbReference>
<dbReference type="SUPFAM" id="SSF53738">
    <property type="entry name" value="Phosphoglucomutase, first 3 domains"/>
    <property type="match status" value="2"/>
</dbReference>
<keyword evidence="4" id="KW-0413">Isomerase</keyword>
<keyword evidence="8" id="KW-1185">Reference proteome</keyword>
<feature type="domain" description="Alpha-D-phosphohexomutase alpha/beta/alpha" evidence="5">
    <location>
        <begin position="92"/>
        <end position="118"/>
    </location>
</feature>
<dbReference type="Proteomes" id="UP000886611">
    <property type="component" value="Unassembled WGS sequence"/>
</dbReference>
<feature type="non-terminal residue" evidence="7">
    <location>
        <position position="427"/>
    </location>
</feature>
<dbReference type="Pfam" id="PF02880">
    <property type="entry name" value="PGM_PMM_III"/>
    <property type="match status" value="1"/>
</dbReference>
<evidence type="ECO:0000256" key="2">
    <source>
        <dbReference type="ARBA" id="ARBA00022723"/>
    </source>
</evidence>
<keyword evidence="2" id="KW-0479">Metal-binding</keyword>
<dbReference type="EMBL" id="JAATIS010008602">
    <property type="protein sequence ID" value="KAG2456407.1"/>
    <property type="molecule type" value="Genomic_DNA"/>
</dbReference>
<dbReference type="PANTHER" id="PTHR45745:SF2">
    <property type="entry name" value="GLUCOSE 1,6-BISPHOSPHATE SYNTHASE"/>
    <property type="match status" value="1"/>
</dbReference>
<feature type="non-terminal residue" evidence="7">
    <location>
        <position position="1"/>
    </location>
</feature>
<accession>A0A8X7WX01</accession>
<dbReference type="PANTHER" id="PTHR45745">
    <property type="entry name" value="PHOSPHOMANNOMUTASE 45A"/>
    <property type="match status" value="1"/>
</dbReference>
<comment type="similarity">
    <text evidence="1">Belongs to the phosphohexose mutase family.</text>
</comment>
<protein>
    <submittedName>
        <fullName evidence="7">PGM2L synthase</fullName>
    </submittedName>
</protein>
<name>A0A8X7WX01_POLSE</name>